<keyword evidence="5" id="KW-0378">Hydrolase</keyword>
<dbReference type="PANTHER" id="PTHR13710">
    <property type="entry name" value="DNA HELICASE RECQ FAMILY MEMBER"/>
    <property type="match status" value="1"/>
</dbReference>
<dbReference type="SUPFAM" id="SSF47819">
    <property type="entry name" value="HRDC-like"/>
    <property type="match status" value="1"/>
</dbReference>
<keyword evidence="4" id="KW-0547">Nucleotide-binding</keyword>
<dbReference type="Gene3D" id="3.40.50.300">
    <property type="entry name" value="P-loop containing nucleotide triphosphate hydrolases"/>
    <property type="match status" value="2"/>
</dbReference>
<dbReference type="eggNOG" id="COG0514">
    <property type="taxonomic scope" value="Bacteria"/>
</dbReference>
<reference evidence="17" key="1">
    <citation type="submission" date="2006-10" db="EMBL/GenBank/DDBJ databases">
        <title>Complete sequence of Solibacter usitatus Ellin6076.</title>
        <authorList>
            <consortium name="US DOE Joint Genome Institute"/>
            <person name="Copeland A."/>
            <person name="Lucas S."/>
            <person name="Lapidus A."/>
            <person name="Barry K."/>
            <person name="Detter J.C."/>
            <person name="Glavina del Rio T."/>
            <person name="Hammon N."/>
            <person name="Israni S."/>
            <person name="Dalin E."/>
            <person name="Tice H."/>
            <person name="Pitluck S."/>
            <person name="Thompson L.S."/>
            <person name="Brettin T."/>
            <person name="Bruce D."/>
            <person name="Han C."/>
            <person name="Tapia R."/>
            <person name="Gilna P."/>
            <person name="Schmutz J."/>
            <person name="Larimer F."/>
            <person name="Land M."/>
            <person name="Hauser L."/>
            <person name="Kyrpides N."/>
            <person name="Mikhailova N."/>
            <person name="Janssen P.H."/>
            <person name="Kuske C.R."/>
            <person name="Richardson P."/>
        </authorList>
    </citation>
    <scope>NUCLEOTIDE SEQUENCE</scope>
    <source>
        <strain evidence="17">Ellin6076</strain>
    </source>
</reference>
<evidence type="ECO:0000256" key="12">
    <source>
        <dbReference type="ARBA" id="ARBA00044535"/>
    </source>
</evidence>
<dbReference type="InterPro" id="IPR044876">
    <property type="entry name" value="HRDC_dom_sf"/>
</dbReference>
<name>Q02AG4_SOLUE</name>
<evidence type="ECO:0000256" key="5">
    <source>
        <dbReference type="ARBA" id="ARBA00022801"/>
    </source>
</evidence>
<dbReference type="InterPro" id="IPR029491">
    <property type="entry name" value="Helicase_HTH"/>
</dbReference>
<dbReference type="NCBIfam" id="TIGR00614">
    <property type="entry name" value="recQ_fam"/>
    <property type="match status" value="1"/>
</dbReference>
<evidence type="ECO:0000256" key="13">
    <source>
        <dbReference type="ARBA" id="ARBA00044550"/>
    </source>
</evidence>
<dbReference type="SMART" id="SM00487">
    <property type="entry name" value="DEXDc"/>
    <property type="match status" value="1"/>
</dbReference>
<dbReference type="GO" id="GO:0006310">
    <property type="term" value="P:DNA recombination"/>
    <property type="evidence" value="ECO:0007669"/>
    <property type="project" value="InterPro"/>
</dbReference>
<dbReference type="InterPro" id="IPR032284">
    <property type="entry name" value="RecQ_Zn-bd"/>
</dbReference>
<comment type="cofactor">
    <cofactor evidence="1">
        <name>Mg(2+)</name>
        <dbReference type="ChEBI" id="CHEBI:18420"/>
    </cofactor>
</comment>
<dbReference type="PROSITE" id="PS51192">
    <property type="entry name" value="HELICASE_ATP_BIND_1"/>
    <property type="match status" value="1"/>
</dbReference>
<dbReference type="GO" id="GO:0005524">
    <property type="term" value="F:ATP binding"/>
    <property type="evidence" value="ECO:0007669"/>
    <property type="project" value="UniProtKB-KW"/>
</dbReference>
<accession>Q02AG4</accession>
<dbReference type="GO" id="GO:0005737">
    <property type="term" value="C:cytoplasm"/>
    <property type="evidence" value="ECO:0007669"/>
    <property type="project" value="TreeGrafter"/>
</dbReference>
<dbReference type="Pfam" id="PF00570">
    <property type="entry name" value="HRDC"/>
    <property type="match status" value="1"/>
</dbReference>
<dbReference type="KEGG" id="sus:Acid_0959"/>
<evidence type="ECO:0000259" key="15">
    <source>
        <dbReference type="PROSITE" id="PS51192"/>
    </source>
</evidence>
<evidence type="ECO:0000256" key="4">
    <source>
        <dbReference type="ARBA" id="ARBA00022741"/>
    </source>
</evidence>
<dbReference type="Pfam" id="PF14493">
    <property type="entry name" value="HTH_40"/>
    <property type="match status" value="1"/>
</dbReference>
<evidence type="ECO:0000256" key="10">
    <source>
        <dbReference type="ARBA" id="ARBA00034617"/>
    </source>
</evidence>
<dbReference type="InterPro" id="IPR001650">
    <property type="entry name" value="Helicase_C-like"/>
</dbReference>
<proteinExistence type="inferred from homology"/>
<dbReference type="STRING" id="234267.Acid_0959"/>
<dbReference type="PANTHER" id="PTHR13710:SF105">
    <property type="entry name" value="ATP-DEPENDENT DNA HELICASE Q1"/>
    <property type="match status" value="1"/>
</dbReference>
<dbReference type="CDD" id="cd17920">
    <property type="entry name" value="DEXHc_RecQ"/>
    <property type="match status" value="1"/>
</dbReference>
<dbReference type="InterPro" id="IPR027417">
    <property type="entry name" value="P-loop_NTPase"/>
</dbReference>
<feature type="domain" description="Helicase C-terminal" evidence="16">
    <location>
        <begin position="215"/>
        <end position="363"/>
    </location>
</feature>
<evidence type="ECO:0000256" key="6">
    <source>
        <dbReference type="ARBA" id="ARBA00022806"/>
    </source>
</evidence>
<keyword evidence="8" id="KW-0238">DNA-binding</keyword>
<evidence type="ECO:0000256" key="8">
    <source>
        <dbReference type="ARBA" id="ARBA00023125"/>
    </source>
</evidence>
<keyword evidence="7" id="KW-0067">ATP-binding</keyword>
<dbReference type="HOGENOM" id="CLU_001103_14_3_0"/>
<dbReference type="PROSITE" id="PS50967">
    <property type="entry name" value="HRDC"/>
    <property type="match status" value="1"/>
</dbReference>
<evidence type="ECO:0000256" key="1">
    <source>
        <dbReference type="ARBA" id="ARBA00001946"/>
    </source>
</evidence>
<dbReference type="GO" id="GO:0003677">
    <property type="term" value="F:DNA binding"/>
    <property type="evidence" value="ECO:0007669"/>
    <property type="project" value="UniProtKB-KW"/>
</dbReference>
<evidence type="ECO:0000256" key="9">
    <source>
        <dbReference type="ARBA" id="ARBA00023235"/>
    </source>
</evidence>
<dbReference type="Pfam" id="PF00270">
    <property type="entry name" value="DEAD"/>
    <property type="match status" value="1"/>
</dbReference>
<dbReference type="EC" id="5.6.2.4" evidence="11"/>
<evidence type="ECO:0000313" key="17">
    <source>
        <dbReference type="EMBL" id="ABJ81958.1"/>
    </source>
</evidence>
<dbReference type="SMART" id="SM00490">
    <property type="entry name" value="HELICc"/>
    <property type="match status" value="1"/>
</dbReference>
<evidence type="ECO:0000256" key="11">
    <source>
        <dbReference type="ARBA" id="ARBA00034808"/>
    </source>
</evidence>
<dbReference type="GO" id="GO:0030894">
    <property type="term" value="C:replisome"/>
    <property type="evidence" value="ECO:0007669"/>
    <property type="project" value="TreeGrafter"/>
</dbReference>
<comment type="catalytic activity">
    <reaction evidence="10">
        <text>Couples ATP hydrolysis with the unwinding of duplex DNA by translocating in the 3'-5' direction.</text>
        <dbReference type="EC" id="5.6.2.4"/>
    </reaction>
</comment>
<dbReference type="Pfam" id="PF16124">
    <property type="entry name" value="RecQ_Zn_bind"/>
    <property type="match status" value="1"/>
</dbReference>
<dbReference type="FunFam" id="3.40.50.300:FF:000296">
    <property type="entry name" value="ATP-dependent DNA helicase RecQ"/>
    <property type="match status" value="1"/>
</dbReference>
<organism evidence="17">
    <name type="scientific">Solibacter usitatus (strain Ellin6076)</name>
    <dbReference type="NCBI Taxonomy" id="234267"/>
    <lineage>
        <taxon>Bacteria</taxon>
        <taxon>Pseudomonadati</taxon>
        <taxon>Acidobacteriota</taxon>
        <taxon>Terriglobia</taxon>
        <taxon>Bryobacterales</taxon>
        <taxon>Solibacteraceae</taxon>
        <taxon>Candidatus Solibacter</taxon>
    </lineage>
</organism>
<evidence type="ECO:0000256" key="2">
    <source>
        <dbReference type="ARBA" id="ARBA00005446"/>
    </source>
</evidence>
<dbReference type="GO" id="GO:0009378">
    <property type="term" value="F:four-way junction helicase activity"/>
    <property type="evidence" value="ECO:0007669"/>
    <property type="project" value="TreeGrafter"/>
</dbReference>
<dbReference type="Pfam" id="PF00271">
    <property type="entry name" value="Helicase_C"/>
    <property type="match status" value="1"/>
</dbReference>
<dbReference type="InParanoid" id="Q02AG4"/>
<dbReference type="AlphaFoldDB" id="Q02AG4"/>
<dbReference type="SMART" id="SM00341">
    <property type="entry name" value="HRDC"/>
    <property type="match status" value="1"/>
</dbReference>
<keyword evidence="9" id="KW-0413">Isomerase</keyword>
<dbReference type="InterPro" id="IPR004589">
    <property type="entry name" value="DNA_helicase_ATP-dep_RecQ"/>
</dbReference>
<dbReference type="GO" id="GO:0043138">
    <property type="term" value="F:3'-5' DNA helicase activity"/>
    <property type="evidence" value="ECO:0007669"/>
    <property type="project" value="UniProtKB-EC"/>
</dbReference>
<dbReference type="GO" id="GO:0046872">
    <property type="term" value="F:metal ion binding"/>
    <property type="evidence" value="ECO:0007669"/>
    <property type="project" value="UniProtKB-KW"/>
</dbReference>
<dbReference type="GO" id="GO:0006281">
    <property type="term" value="P:DNA repair"/>
    <property type="evidence" value="ECO:0007669"/>
    <property type="project" value="TreeGrafter"/>
</dbReference>
<feature type="domain" description="HRDC" evidence="14">
    <location>
        <begin position="415"/>
        <end position="495"/>
    </location>
</feature>
<dbReference type="GO" id="GO:0016787">
    <property type="term" value="F:hydrolase activity"/>
    <property type="evidence" value="ECO:0007669"/>
    <property type="project" value="UniProtKB-KW"/>
</dbReference>
<dbReference type="Gene3D" id="1.10.150.80">
    <property type="entry name" value="HRDC domain"/>
    <property type="match status" value="1"/>
</dbReference>
<sequence length="602" mass="68008">MEDLHSALKRYWGYDTFRPMQERIIQSLMGGADVAVVMPTGGGKSLCYQLPALALGQTVVVISPLIALMQDQVAQLADMGVPAALINSSQASDEQREVMRAATEGAFRLIYISPERLARQDTIGWLQRIPLAFFAIDEAHCISEWGHEFRPEYRQLSSLRENFPDHPIAAFTASATQRVRHDILAQLRLRQPHKFIASFHRANLRYVTHRCDKETHQQLLLAAMRAYEGESVIVYAPTIAAVEQTVDFLEGQRIAAVPYHGQMDNGIRRRNQERWMNDEVRVMVGTIAFGLGINKPAVRAVIHTSLPKSIEQYYQEAGRAGRDGLPADCVVLWQARDAGLLAYFINQLQDPVEKERGWERYRTIRRFVESADCRHLQICTHFGQVPKWTRCEMCDACGNAPEWLSTPTATPVSLPKGDRELVALFKEWRWRTAQRMGVPAYVVLNDASLEDLCHKRPAQLRELTSVTGIGERKAELYGVEILAVFEAYAKGARAEVRETTRVSPADETLRLLAEGKSFDEIAQIRGRQRSTVVSQVAELVESGRLAYRVDWLGEESHEKIVEAAGRFGSERLKPLREALPAEISYDQIRLGVAYVRNREAQS</sequence>
<evidence type="ECO:0000256" key="7">
    <source>
        <dbReference type="ARBA" id="ARBA00022840"/>
    </source>
</evidence>
<feature type="domain" description="Helicase ATP-binding" evidence="15">
    <location>
        <begin position="25"/>
        <end position="193"/>
    </location>
</feature>
<dbReference type="FunCoup" id="Q02AG4">
    <property type="interactions" value="404"/>
</dbReference>
<dbReference type="InterPro" id="IPR002121">
    <property type="entry name" value="HRDC_dom"/>
</dbReference>
<dbReference type="SUPFAM" id="SSF52540">
    <property type="entry name" value="P-loop containing nucleoside triphosphate hydrolases"/>
    <property type="match status" value="1"/>
</dbReference>
<evidence type="ECO:0000259" key="16">
    <source>
        <dbReference type="PROSITE" id="PS51194"/>
    </source>
</evidence>
<dbReference type="PROSITE" id="PS51194">
    <property type="entry name" value="HELICASE_CTER"/>
    <property type="match status" value="1"/>
</dbReference>
<comment type="similarity">
    <text evidence="2">Belongs to the helicase family. RecQ subfamily.</text>
</comment>
<dbReference type="InterPro" id="IPR010997">
    <property type="entry name" value="HRDC-like_sf"/>
</dbReference>
<dbReference type="EMBL" id="CP000473">
    <property type="protein sequence ID" value="ABJ81958.1"/>
    <property type="molecule type" value="Genomic_DNA"/>
</dbReference>
<keyword evidence="6 17" id="KW-0347">Helicase</keyword>
<dbReference type="GO" id="GO:0043590">
    <property type="term" value="C:bacterial nucleoid"/>
    <property type="evidence" value="ECO:0007669"/>
    <property type="project" value="TreeGrafter"/>
</dbReference>
<evidence type="ECO:0000259" key="14">
    <source>
        <dbReference type="PROSITE" id="PS50967"/>
    </source>
</evidence>
<evidence type="ECO:0000256" key="3">
    <source>
        <dbReference type="ARBA" id="ARBA00022723"/>
    </source>
</evidence>
<protein>
    <recommendedName>
        <fullName evidence="12">ATP-dependent DNA helicase RecQ</fullName>
        <ecNumber evidence="11">5.6.2.4</ecNumber>
    </recommendedName>
    <alternativeName>
        <fullName evidence="13">DNA 3'-5' helicase RecQ</fullName>
    </alternativeName>
</protein>
<gene>
    <name evidence="17" type="ordered locus">Acid_0959</name>
</gene>
<keyword evidence="3" id="KW-0479">Metal-binding</keyword>
<dbReference type="InterPro" id="IPR011545">
    <property type="entry name" value="DEAD/DEAH_box_helicase_dom"/>
</dbReference>
<dbReference type="InterPro" id="IPR014001">
    <property type="entry name" value="Helicase_ATP-bd"/>
</dbReference>